<feature type="non-terminal residue" evidence="1">
    <location>
        <position position="1"/>
    </location>
</feature>
<evidence type="ECO:0000313" key="2">
    <source>
        <dbReference type="Proteomes" id="UP000295765"/>
    </source>
</evidence>
<keyword evidence="2" id="KW-1185">Reference proteome</keyword>
<proteinExistence type="predicted"/>
<dbReference type="Proteomes" id="UP000295765">
    <property type="component" value="Unassembled WGS sequence"/>
</dbReference>
<comment type="caution">
    <text evidence="1">The sequence shown here is derived from an EMBL/GenBank/DDBJ whole genome shotgun (WGS) entry which is preliminary data.</text>
</comment>
<dbReference type="EMBL" id="SLWY01000020">
    <property type="protein sequence ID" value="TCO79223.1"/>
    <property type="molecule type" value="Genomic_DNA"/>
</dbReference>
<dbReference type="AlphaFoldDB" id="A0A4R2KZ73"/>
<accession>A0A4R2KZ73</accession>
<evidence type="ECO:0000313" key="1">
    <source>
        <dbReference type="EMBL" id="TCO79223.1"/>
    </source>
</evidence>
<gene>
    <name evidence="1" type="ORF">EV699_1201</name>
</gene>
<protein>
    <submittedName>
        <fullName evidence="1">Uncharacterized protein</fullName>
    </submittedName>
</protein>
<sequence>ASGAMALADLSAASLAATAGGALSDDGPLTVSGATVLAAGATNDITLDAANSFGGPLTVLSGRHVVLNSVGALELGSSTVSGDLAVTAGGAVTQAPLGTLAVTGTTTLSAAGFDITLDNLGNDFGAALAATGHTVTLRDTNALALGSSTVSGDLAVTAGGAISDDGPLTVSGATVLAAGATNDITLDAANSFGGPLTVLSGRHVVLNSVGALELGSSTVSGDLDVSANGAISVSGVVSTGNATLIATAGGIGGTGTVQGTNVALRAAGAIGTGGGRLQTTAGTLAAQADGGGVFVSETDAVTLADLGGIANRAGAGGVYDVQAGGALTVSGSGIAVPANAGTGYIRLRAGTGDLTIDQAVGFTGAGTGGEINLSSGSGNVALGADVTSASGKVLVEAAQAITRSAGRILTGDLALQAGGAIGSALAPLVTSVARIAATASGAIFIDESDAVSVALRSDSGGGRLEAGGNLDFAPVAIVSGAEVPAPKAAGVALAEALDIHGTAAFVAAGAITQAGRVRVDGVAAFDSGGADVTLNRADNLFGAAVDATGGSVTLRSSGALTLGVIDVTNLSATAGGAITQAAPLQLSGAAVFDAGGADITLTDAGNVFGGSVSITRGGAVSLRDSGALALGPVSAGSLLVTAQGAITDVGPLNVAGATALAAGGHDVVLDAGGQFGGGLTITDAGNVTVSAFGDLLLGSVTANGTLALVATGSLTATGSVQAPRLDLAVGGDALFGAPNAIGVLGSVSRGGSFTLHDGGGLLVVGPIGGAGAGAFTLSTTGGALDVRTPIAAAGAITLGGDGLSFGTLDAGGGISLDGGAGGIAQDVGTRLSTGALLATAQGPITLHTAVERLDVGSTGSGDVTIDELDSVRIDAIRARDGDIAFTADQGTVLIDEVEAGVDGGVPHTVDIAVGHPVGTVLTGTGAINGVSPRNGIAGQWHVKSSGVVNLAAASSIGTKAQPVVIVAPQGGSLANDSGGQIFFSAINNDAFRILSGIGINLNQAQQTASQQSGLEQRNEFEIDPALLNPALSLFTLDESPLCLPADQTGGACGGGEVSMR</sequence>
<dbReference type="InterPro" id="IPR043709">
    <property type="entry name" value="DUF5649"/>
</dbReference>
<dbReference type="Pfam" id="PF18886">
    <property type="entry name" value="DUF5649"/>
    <property type="match status" value="7"/>
</dbReference>
<organism evidence="1 2">
    <name type="scientific">Plasticicumulans lactativorans</name>
    <dbReference type="NCBI Taxonomy" id="1133106"/>
    <lineage>
        <taxon>Bacteria</taxon>
        <taxon>Pseudomonadati</taxon>
        <taxon>Pseudomonadota</taxon>
        <taxon>Gammaproteobacteria</taxon>
        <taxon>Candidatus Competibacteraceae</taxon>
        <taxon>Plasticicumulans</taxon>
    </lineage>
</organism>
<dbReference type="RefSeq" id="WP_165904177.1">
    <property type="nucleotide sequence ID" value="NZ_SLWY01000020.1"/>
</dbReference>
<reference evidence="1 2" key="1">
    <citation type="submission" date="2019-03" db="EMBL/GenBank/DDBJ databases">
        <title>Genomic Encyclopedia of Type Strains, Phase IV (KMG-IV): sequencing the most valuable type-strain genomes for metagenomic binning, comparative biology and taxonomic classification.</title>
        <authorList>
            <person name="Goeker M."/>
        </authorList>
    </citation>
    <scope>NUCLEOTIDE SEQUENCE [LARGE SCALE GENOMIC DNA]</scope>
    <source>
        <strain evidence="1 2">DSM 25287</strain>
    </source>
</reference>
<name>A0A4R2KZ73_9GAMM</name>